<dbReference type="EMBL" id="JAPZBR010000006">
    <property type="protein sequence ID" value="KAJ5350695.1"/>
    <property type="molecule type" value="Genomic_DNA"/>
</dbReference>
<name>A0A9W9UPF8_PENBR</name>
<dbReference type="AlphaFoldDB" id="A0A9W9UPF8"/>
<gene>
    <name evidence="2" type="ORF">N7541_008422</name>
</gene>
<reference evidence="2" key="1">
    <citation type="submission" date="2022-12" db="EMBL/GenBank/DDBJ databases">
        <authorList>
            <person name="Petersen C."/>
        </authorList>
    </citation>
    <scope>NUCLEOTIDE SEQUENCE</scope>
    <source>
        <strain evidence="2">IBT 35675</strain>
    </source>
</reference>
<dbReference type="Proteomes" id="UP001148299">
    <property type="component" value="Unassembled WGS sequence"/>
</dbReference>
<evidence type="ECO:0000313" key="2">
    <source>
        <dbReference type="EMBL" id="KAJ5350695.1"/>
    </source>
</evidence>
<organism evidence="2 3">
    <name type="scientific">Penicillium brevicompactum</name>
    <dbReference type="NCBI Taxonomy" id="5074"/>
    <lineage>
        <taxon>Eukaryota</taxon>
        <taxon>Fungi</taxon>
        <taxon>Dikarya</taxon>
        <taxon>Ascomycota</taxon>
        <taxon>Pezizomycotina</taxon>
        <taxon>Eurotiomycetes</taxon>
        <taxon>Eurotiomycetidae</taxon>
        <taxon>Eurotiales</taxon>
        <taxon>Aspergillaceae</taxon>
        <taxon>Penicillium</taxon>
    </lineage>
</organism>
<comment type="caution">
    <text evidence="2">The sequence shown here is derived from an EMBL/GenBank/DDBJ whole genome shotgun (WGS) entry which is preliminary data.</text>
</comment>
<evidence type="ECO:0000256" key="1">
    <source>
        <dbReference type="SAM" id="MobiDB-lite"/>
    </source>
</evidence>
<protein>
    <submittedName>
        <fullName evidence="2">Uncharacterized protein</fullName>
    </submittedName>
</protein>
<reference evidence="2" key="2">
    <citation type="journal article" date="2023" name="IMA Fungus">
        <title>Comparative genomic study of the Penicillium genus elucidates a diverse pangenome and 15 lateral gene transfer events.</title>
        <authorList>
            <person name="Petersen C."/>
            <person name="Sorensen T."/>
            <person name="Nielsen M.R."/>
            <person name="Sondergaard T.E."/>
            <person name="Sorensen J.L."/>
            <person name="Fitzpatrick D.A."/>
            <person name="Frisvad J.C."/>
            <person name="Nielsen K.L."/>
        </authorList>
    </citation>
    <scope>NUCLEOTIDE SEQUENCE</scope>
    <source>
        <strain evidence="2">IBT 35675</strain>
    </source>
</reference>
<evidence type="ECO:0000313" key="3">
    <source>
        <dbReference type="Proteomes" id="UP001148299"/>
    </source>
</evidence>
<feature type="compositionally biased region" description="Basic and acidic residues" evidence="1">
    <location>
        <begin position="14"/>
        <end position="26"/>
    </location>
</feature>
<proteinExistence type="predicted"/>
<feature type="region of interest" description="Disordered" evidence="1">
    <location>
        <begin position="1"/>
        <end position="27"/>
    </location>
</feature>
<keyword evidence="3" id="KW-1185">Reference proteome</keyword>
<accession>A0A9W9UPF8</accession>
<sequence>MRQAYKAPGNKSSRRIETQSKAHDDTGTQITKTFDANSNHIESLSKSQDMNLQFGDFKCLGGSYGITVNMIVNDCPQPPADGEPKVPWVHEHSLGEFHHRYEDELHAA</sequence>